<dbReference type="EMBL" id="BMIN01000008">
    <property type="protein sequence ID" value="GGD13575.1"/>
    <property type="molecule type" value="Genomic_DNA"/>
</dbReference>
<keyword evidence="1" id="KW-0732">Signal</keyword>
<name>A0ABQ1Q5L1_9BACI</name>
<reference evidence="3" key="1">
    <citation type="journal article" date="2019" name="Int. J. Syst. Evol. Microbiol.">
        <title>The Global Catalogue of Microorganisms (GCM) 10K type strain sequencing project: providing services to taxonomists for standard genome sequencing and annotation.</title>
        <authorList>
            <consortium name="The Broad Institute Genomics Platform"/>
            <consortium name="The Broad Institute Genome Sequencing Center for Infectious Disease"/>
            <person name="Wu L."/>
            <person name="Ma J."/>
        </authorList>
    </citation>
    <scope>NUCLEOTIDE SEQUENCE [LARGE SCALE GENOMIC DNA]</scope>
    <source>
        <strain evidence="3">CGMCC 1.15353</strain>
    </source>
</reference>
<feature type="signal peptide" evidence="1">
    <location>
        <begin position="1"/>
        <end position="27"/>
    </location>
</feature>
<comment type="caution">
    <text evidence="2">The sequence shown here is derived from an EMBL/GenBank/DDBJ whole genome shotgun (WGS) entry which is preliminary data.</text>
</comment>
<evidence type="ECO:0000313" key="3">
    <source>
        <dbReference type="Proteomes" id="UP000642571"/>
    </source>
</evidence>
<feature type="chain" id="PRO_5047245691" description="Lipoprotein" evidence="1">
    <location>
        <begin position="28"/>
        <end position="158"/>
    </location>
</feature>
<keyword evidence="3" id="KW-1185">Reference proteome</keyword>
<gene>
    <name evidence="2" type="ORF">GCM10011389_21510</name>
</gene>
<proteinExistence type="predicted"/>
<organism evidence="2 3">
    <name type="scientific">Pontibacillus salipaludis</name>
    <dbReference type="NCBI Taxonomy" id="1697394"/>
    <lineage>
        <taxon>Bacteria</taxon>
        <taxon>Bacillati</taxon>
        <taxon>Bacillota</taxon>
        <taxon>Bacilli</taxon>
        <taxon>Bacillales</taxon>
        <taxon>Bacillaceae</taxon>
        <taxon>Pontibacillus</taxon>
    </lineage>
</organism>
<dbReference type="PROSITE" id="PS51257">
    <property type="entry name" value="PROKAR_LIPOPROTEIN"/>
    <property type="match status" value="1"/>
</dbReference>
<sequence>MLRKKGMKLFSFSLLAVICLLSSCVSNEKKIVNHYYLSLSGESKTWKVDSYEIIIKPETFKAGNGNLTMNKMNEYSTDFFNVKVVAVIANKDKVIQARSVSGSESDISQTSMGASGGGAFLYKNLEDINDIYMIIEWEEKNKTMKEKIDLFSEEKFFN</sequence>
<protein>
    <recommendedName>
        <fullName evidence="4">Lipoprotein</fullName>
    </recommendedName>
</protein>
<dbReference type="RefSeq" id="WP_188653595.1">
    <property type="nucleotide sequence ID" value="NZ_BMIN01000008.1"/>
</dbReference>
<dbReference type="Proteomes" id="UP000642571">
    <property type="component" value="Unassembled WGS sequence"/>
</dbReference>
<evidence type="ECO:0000313" key="2">
    <source>
        <dbReference type="EMBL" id="GGD13575.1"/>
    </source>
</evidence>
<evidence type="ECO:0000256" key="1">
    <source>
        <dbReference type="SAM" id="SignalP"/>
    </source>
</evidence>
<accession>A0ABQ1Q5L1</accession>
<evidence type="ECO:0008006" key="4">
    <source>
        <dbReference type="Google" id="ProtNLM"/>
    </source>
</evidence>